<evidence type="ECO:0000256" key="3">
    <source>
        <dbReference type="ARBA" id="ARBA00022692"/>
    </source>
</evidence>
<feature type="domain" description="GOLD" evidence="9">
    <location>
        <begin position="30"/>
        <end position="128"/>
    </location>
</feature>
<dbReference type="GeneID" id="63687367"/>
<comment type="similarity">
    <text evidence="2 7">Belongs to the EMP24/GP25L family.</text>
</comment>
<dbReference type="OrthoDB" id="3427at2759"/>
<accession>M5G6G6</accession>
<dbReference type="Pfam" id="PF01105">
    <property type="entry name" value="EMP24_GP25L"/>
    <property type="match status" value="1"/>
</dbReference>
<dbReference type="AlphaFoldDB" id="M5G6G6"/>
<evidence type="ECO:0000256" key="8">
    <source>
        <dbReference type="SAM" id="Phobius"/>
    </source>
</evidence>
<keyword evidence="3 7" id="KW-0812">Transmembrane</keyword>
<keyword evidence="4" id="KW-0732">Signal</keyword>
<evidence type="ECO:0000256" key="1">
    <source>
        <dbReference type="ARBA" id="ARBA00004479"/>
    </source>
</evidence>
<keyword evidence="6 8" id="KW-0472">Membrane</keyword>
<dbReference type="RefSeq" id="XP_040630694.1">
    <property type="nucleotide sequence ID" value="XM_040772305.1"/>
</dbReference>
<evidence type="ECO:0000313" key="10">
    <source>
        <dbReference type="EMBL" id="EJU03800.1"/>
    </source>
</evidence>
<dbReference type="InterPro" id="IPR009038">
    <property type="entry name" value="GOLD_dom"/>
</dbReference>
<evidence type="ECO:0000256" key="2">
    <source>
        <dbReference type="ARBA" id="ARBA00007104"/>
    </source>
</evidence>
<dbReference type="InterPro" id="IPR015720">
    <property type="entry name" value="Emp24-like"/>
</dbReference>
<evidence type="ECO:0000256" key="5">
    <source>
        <dbReference type="ARBA" id="ARBA00022989"/>
    </source>
</evidence>
<evidence type="ECO:0000256" key="7">
    <source>
        <dbReference type="RuleBase" id="RU003827"/>
    </source>
</evidence>
<comment type="subcellular location">
    <subcellularLocation>
        <location evidence="1 7">Membrane</location>
        <topology evidence="1 7">Single-pass type I membrane protein</topology>
    </subcellularLocation>
</comment>
<gene>
    <name evidence="10" type="ORF">DACRYDRAFT_21235</name>
</gene>
<evidence type="ECO:0000259" key="9">
    <source>
        <dbReference type="PROSITE" id="PS50866"/>
    </source>
</evidence>
<dbReference type="GO" id="GO:0016020">
    <property type="term" value="C:membrane"/>
    <property type="evidence" value="ECO:0007669"/>
    <property type="project" value="UniProtKB-SubCell"/>
</dbReference>
<dbReference type="EMBL" id="JH795859">
    <property type="protein sequence ID" value="EJU03800.1"/>
    <property type="molecule type" value="Genomic_DNA"/>
</dbReference>
<reference evidence="10 11" key="1">
    <citation type="journal article" date="2012" name="Science">
        <title>The Paleozoic origin of enzymatic lignin decomposition reconstructed from 31 fungal genomes.</title>
        <authorList>
            <person name="Floudas D."/>
            <person name="Binder M."/>
            <person name="Riley R."/>
            <person name="Barry K."/>
            <person name="Blanchette R.A."/>
            <person name="Henrissat B."/>
            <person name="Martinez A.T."/>
            <person name="Otillar R."/>
            <person name="Spatafora J.W."/>
            <person name="Yadav J.S."/>
            <person name="Aerts A."/>
            <person name="Benoit I."/>
            <person name="Boyd A."/>
            <person name="Carlson A."/>
            <person name="Copeland A."/>
            <person name="Coutinho P.M."/>
            <person name="de Vries R.P."/>
            <person name="Ferreira P."/>
            <person name="Findley K."/>
            <person name="Foster B."/>
            <person name="Gaskell J."/>
            <person name="Glotzer D."/>
            <person name="Gorecki P."/>
            <person name="Heitman J."/>
            <person name="Hesse C."/>
            <person name="Hori C."/>
            <person name="Igarashi K."/>
            <person name="Jurgens J.A."/>
            <person name="Kallen N."/>
            <person name="Kersten P."/>
            <person name="Kohler A."/>
            <person name="Kuees U."/>
            <person name="Kumar T.K.A."/>
            <person name="Kuo A."/>
            <person name="LaButti K."/>
            <person name="Larrondo L.F."/>
            <person name="Lindquist E."/>
            <person name="Ling A."/>
            <person name="Lombard V."/>
            <person name="Lucas S."/>
            <person name="Lundell T."/>
            <person name="Martin R."/>
            <person name="McLaughlin D.J."/>
            <person name="Morgenstern I."/>
            <person name="Morin E."/>
            <person name="Murat C."/>
            <person name="Nagy L.G."/>
            <person name="Nolan M."/>
            <person name="Ohm R.A."/>
            <person name="Patyshakuliyeva A."/>
            <person name="Rokas A."/>
            <person name="Ruiz-Duenas F.J."/>
            <person name="Sabat G."/>
            <person name="Salamov A."/>
            <person name="Samejima M."/>
            <person name="Schmutz J."/>
            <person name="Slot J.C."/>
            <person name="St John F."/>
            <person name="Stenlid J."/>
            <person name="Sun H."/>
            <person name="Sun S."/>
            <person name="Syed K."/>
            <person name="Tsang A."/>
            <person name="Wiebenga A."/>
            <person name="Young D."/>
            <person name="Pisabarro A."/>
            <person name="Eastwood D.C."/>
            <person name="Martin F."/>
            <person name="Cullen D."/>
            <person name="Grigoriev I.V."/>
            <person name="Hibbett D.S."/>
        </authorList>
    </citation>
    <scope>NUCLEOTIDE SEQUENCE [LARGE SCALE GENOMIC DNA]</scope>
    <source>
        <strain evidence="10 11">DJM-731 SS1</strain>
    </source>
</reference>
<dbReference type="SMART" id="SM01190">
    <property type="entry name" value="EMP24_GP25L"/>
    <property type="match status" value="1"/>
</dbReference>
<feature type="transmembrane region" description="Helical" evidence="8">
    <location>
        <begin position="7"/>
        <end position="25"/>
    </location>
</feature>
<proteinExistence type="inferred from homology"/>
<dbReference type="STRING" id="1858805.M5G6G6"/>
<evidence type="ECO:0000313" key="11">
    <source>
        <dbReference type="Proteomes" id="UP000030653"/>
    </source>
</evidence>
<dbReference type="HOGENOM" id="CLU_066963_2_1_1"/>
<name>M5G6G6_DACPD</name>
<keyword evidence="11" id="KW-1185">Reference proteome</keyword>
<dbReference type="Proteomes" id="UP000030653">
    <property type="component" value="Unassembled WGS sequence"/>
</dbReference>
<dbReference type="PANTHER" id="PTHR22811">
    <property type="entry name" value="TRANSMEMBRANE EMP24 DOMAIN-CONTAINING PROTEIN"/>
    <property type="match status" value="1"/>
</dbReference>
<keyword evidence="5 8" id="KW-1133">Transmembrane helix</keyword>
<evidence type="ECO:0000256" key="6">
    <source>
        <dbReference type="ARBA" id="ARBA00023136"/>
    </source>
</evidence>
<sequence length="216" mass="25365">MVRLSRVVVLVLPYVLTTYAIHFYLDSTEKRCFIEELPTDTVVEGHYRAQEWSESSQSYEINSELGIQVDVDELSTGQSVVKTRGPPEGKFTFSSHDAGDHSICLSSNYTSNWLSTRHHIRMYLDLAVGATRRDTEHDRSHISDLAQRIRDLNFKLQDIRREQQFQRERESAFRDLSEEVNSRAVWYCVAQMVVLFVTCAWQLRHLRKFFEEKKIR</sequence>
<protein>
    <recommendedName>
        <fullName evidence="9">GOLD domain-containing protein</fullName>
    </recommendedName>
</protein>
<dbReference type="OMA" id="GATCAWQ"/>
<organism evidence="10 11">
    <name type="scientific">Dacryopinax primogenitus (strain DJM 731)</name>
    <name type="common">Brown rot fungus</name>
    <dbReference type="NCBI Taxonomy" id="1858805"/>
    <lineage>
        <taxon>Eukaryota</taxon>
        <taxon>Fungi</taxon>
        <taxon>Dikarya</taxon>
        <taxon>Basidiomycota</taxon>
        <taxon>Agaricomycotina</taxon>
        <taxon>Dacrymycetes</taxon>
        <taxon>Dacrymycetales</taxon>
        <taxon>Dacrymycetaceae</taxon>
        <taxon>Dacryopinax</taxon>
    </lineage>
</organism>
<dbReference type="PROSITE" id="PS50866">
    <property type="entry name" value="GOLD"/>
    <property type="match status" value="1"/>
</dbReference>
<evidence type="ECO:0000256" key="4">
    <source>
        <dbReference type="ARBA" id="ARBA00022729"/>
    </source>
</evidence>